<dbReference type="EMBL" id="JAQOWY010000319">
    <property type="protein sequence ID" value="KAK1844270.1"/>
    <property type="molecule type" value="Genomic_DNA"/>
</dbReference>
<accession>A0AAD9AC25</accession>
<dbReference type="SUPFAM" id="SSF54768">
    <property type="entry name" value="dsRNA-binding domain-like"/>
    <property type="match status" value="1"/>
</dbReference>
<dbReference type="PANTHER" id="PTHR42030:SF1">
    <property type="entry name" value="DRBM DOMAIN-CONTAINING PROTEIN"/>
    <property type="match status" value="1"/>
</dbReference>
<proteinExistence type="predicted"/>
<protein>
    <recommendedName>
        <fullName evidence="4">DRBM domain-containing protein</fullName>
    </recommendedName>
</protein>
<comment type="caution">
    <text evidence="2">The sequence shown here is derived from an EMBL/GenBank/DDBJ whole genome shotgun (WGS) entry which is preliminary data.</text>
</comment>
<feature type="compositionally biased region" description="Polar residues" evidence="1">
    <location>
        <begin position="118"/>
        <end position="131"/>
    </location>
</feature>
<evidence type="ECO:0000313" key="2">
    <source>
        <dbReference type="EMBL" id="KAK1844270.1"/>
    </source>
</evidence>
<dbReference type="Gene3D" id="3.30.160.20">
    <property type="match status" value="1"/>
</dbReference>
<reference evidence="2" key="1">
    <citation type="submission" date="2023-01" db="EMBL/GenBank/DDBJ databases">
        <title>Colletotrichum chrysophilum M932 genome sequence.</title>
        <authorList>
            <person name="Baroncelli R."/>
        </authorList>
    </citation>
    <scope>NUCLEOTIDE SEQUENCE</scope>
    <source>
        <strain evidence="2">M932</strain>
    </source>
</reference>
<dbReference type="PANTHER" id="PTHR42030">
    <property type="entry name" value="DRBM DOMAIN-CONTAINING PROTEIN"/>
    <property type="match status" value="1"/>
</dbReference>
<gene>
    <name evidence="2" type="ORF">CCHR01_13121</name>
</gene>
<feature type="region of interest" description="Disordered" evidence="1">
    <location>
        <begin position="98"/>
        <end position="138"/>
    </location>
</feature>
<dbReference type="CDD" id="cd00048">
    <property type="entry name" value="DSRM_SF"/>
    <property type="match status" value="1"/>
</dbReference>
<evidence type="ECO:0000256" key="1">
    <source>
        <dbReference type="SAM" id="MobiDB-lite"/>
    </source>
</evidence>
<organism evidence="2 3">
    <name type="scientific">Colletotrichum chrysophilum</name>
    <dbReference type="NCBI Taxonomy" id="1836956"/>
    <lineage>
        <taxon>Eukaryota</taxon>
        <taxon>Fungi</taxon>
        <taxon>Dikarya</taxon>
        <taxon>Ascomycota</taxon>
        <taxon>Pezizomycotina</taxon>
        <taxon>Sordariomycetes</taxon>
        <taxon>Hypocreomycetidae</taxon>
        <taxon>Glomerellales</taxon>
        <taxon>Glomerellaceae</taxon>
        <taxon>Colletotrichum</taxon>
        <taxon>Colletotrichum gloeosporioides species complex</taxon>
    </lineage>
</organism>
<name>A0AAD9AC25_9PEZI</name>
<evidence type="ECO:0008006" key="4">
    <source>
        <dbReference type="Google" id="ProtNLM"/>
    </source>
</evidence>
<dbReference type="AlphaFoldDB" id="A0AAD9AC25"/>
<evidence type="ECO:0000313" key="3">
    <source>
        <dbReference type="Proteomes" id="UP001243330"/>
    </source>
</evidence>
<dbReference type="Proteomes" id="UP001243330">
    <property type="component" value="Unassembled WGS sequence"/>
</dbReference>
<sequence length="286" mass="30837">MALPSSASDVHGSRNRLRRCRWVQSSDDWPPRDRANLIGRAGIDRPTVAISLATRCSPSTGAPRTACQILGPAASDRAGGLMENARARHAEAGAFADAHAPTHAPSASNAQRQRKWDASQNGLSLHPTTKTPGPGSGRGLLRLPEHRGGAGELRHARVAPGRHSPRNVGHHAESTGQSAVDPRLTHFCAYTMSASSYNSQAGTWQERLKDACREANIHPPVFQIVSDRRGGRTAWSSRVTVHGRTLSARFWYDGKNINNAKEDAAEMALNYLTGSNPSWSGSYKST</sequence>
<keyword evidence="3" id="KW-1185">Reference proteome</keyword>